<feature type="region of interest" description="Disordered" evidence="1">
    <location>
        <begin position="1"/>
        <end position="22"/>
    </location>
</feature>
<protein>
    <submittedName>
        <fullName evidence="3">Uncharacterized protein</fullName>
    </submittedName>
</protein>
<feature type="compositionally biased region" description="Basic residues" evidence="1">
    <location>
        <begin position="1"/>
        <end position="10"/>
    </location>
</feature>
<name>A0A0N5AZV2_9BILA</name>
<evidence type="ECO:0000313" key="3">
    <source>
        <dbReference type="WBParaSite" id="SMUV_0001053201-mRNA-1"/>
    </source>
</evidence>
<evidence type="ECO:0000313" key="2">
    <source>
        <dbReference type="Proteomes" id="UP000046393"/>
    </source>
</evidence>
<dbReference type="Proteomes" id="UP000046393">
    <property type="component" value="Unplaced"/>
</dbReference>
<proteinExistence type="predicted"/>
<keyword evidence="2" id="KW-1185">Reference proteome</keyword>
<dbReference type="WBParaSite" id="SMUV_0001053201-mRNA-1">
    <property type="protein sequence ID" value="SMUV_0001053201-mRNA-1"/>
    <property type="gene ID" value="SMUV_0001053201"/>
</dbReference>
<dbReference type="AlphaFoldDB" id="A0A0N5AZV2"/>
<sequence length="87" mass="9465">MLVEKTKKKGNVSAAAAGAGARARARARARAGAGAVLMNSMQCRCATSLSSTHIRRLIKTFASQIQYIIGFFIFFDSSTNYYLQITK</sequence>
<reference evidence="3" key="1">
    <citation type="submission" date="2017-02" db="UniProtKB">
        <authorList>
            <consortium name="WormBaseParasite"/>
        </authorList>
    </citation>
    <scope>IDENTIFICATION</scope>
</reference>
<accession>A0A0N5AZV2</accession>
<evidence type="ECO:0000256" key="1">
    <source>
        <dbReference type="SAM" id="MobiDB-lite"/>
    </source>
</evidence>
<organism evidence="2 3">
    <name type="scientific">Syphacia muris</name>
    <dbReference type="NCBI Taxonomy" id="451379"/>
    <lineage>
        <taxon>Eukaryota</taxon>
        <taxon>Metazoa</taxon>
        <taxon>Ecdysozoa</taxon>
        <taxon>Nematoda</taxon>
        <taxon>Chromadorea</taxon>
        <taxon>Rhabditida</taxon>
        <taxon>Spirurina</taxon>
        <taxon>Oxyuridomorpha</taxon>
        <taxon>Oxyuroidea</taxon>
        <taxon>Oxyuridae</taxon>
        <taxon>Syphacia</taxon>
    </lineage>
</organism>